<reference evidence="6" key="1">
    <citation type="submission" date="2025-08" db="UniProtKB">
        <authorList>
            <consortium name="RefSeq"/>
        </authorList>
    </citation>
    <scope>IDENTIFICATION</scope>
</reference>
<dbReference type="Gene3D" id="2.60.40.10">
    <property type="entry name" value="Immunoglobulins"/>
    <property type="match status" value="1"/>
</dbReference>
<sequence length="341" mass="37698">MKTAFLVLLCVLVALTTVTDARRKKRSARLRLKASPRVVAAGISEELTLDCRPPGSVDDVLWAFLLIVDFENVNGTISHLAQQTSETQIIDETNRTTAEGYNQMSQDDELSFLTVTVEDPSEEDEGVYSCRFIYLDLDYQVKTLSASVNVTVKVVPEGVEYIPPPPVSEGCDCDAIWDEINNIKSTLAEDNARLRTEVQGHDDSCRVSFAARFQKRSGYTLQSEAPVVFDAIISNKGSAYNTNNGEFIAPCAGQYFFALTVRSFQTMDSGYVEGIIMRDGKPEARTSVFLDHDGDNYQSASTDVVLTLAQGEKVNVQLRTTSSGEFVGEDYTIFSGFFLYP</sequence>
<dbReference type="InterPro" id="IPR008983">
    <property type="entry name" value="Tumour_necrosis_fac-like_dom"/>
</dbReference>
<accession>A0ABM1ADR1</accession>
<dbReference type="PRINTS" id="PR00007">
    <property type="entry name" value="COMPLEMNTC1Q"/>
</dbReference>
<dbReference type="SMART" id="SM00110">
    <property type="entry name" value="C1Q"/>
    <property type="match status" value="1"/>
</dbReference>
<dbReference type="PANTHER" id="PTHR15427">
    <property type="entry name" value="EMILIN ELASTIN MICROFIBRIL INTERFACE-LOCATED PROTEIN ELASTIN MICROFIBRIL INTERFACER"/>
    <property type="match status" value="1"/>
</dbReference>
<dbReference type="PROSITE" id="PS50871">
    <property type="entry name" value="C1Q"/>
    <property type="match status" value="1"/>
</dbReference>
<dbReference type="InterPro" id="IPR013783">
    <property type="entry name" value="Ig-like_fold"/>
</dbReference>
<evidence type="ECO:0000256" key="3">
    <source>
        <dbReference type="SAM" id="SignalP"/>
    </source>
</evidence>
<feature type="domain" description="C1q" evidence="4">
    <location>
        <begin position="202"/>
        <end position="341"/>
    </location>
</feature>
<dbReference type="Gene3D" id="2.60.120.40">
    <property type="match status" value="1"/>
</dbReference>
<protein>
    <submittedName>
        <fullName evidence="6">Uncharacterized protein LOC101850618</fullName>
    </submittedName>
</protein>
<evidence type="ECO:0000256" key="2">
    <source>
        <dbReference type="ARBA" id="ARBA00022525"/>
    </source>
</evidence>
<gene>
    <name evidence="6" type="primary">LOC101850618</name>
</gene>
<dbReference type="RefSeq" id="XP_012945733.1">
    <property type="nucleotide sequence ID" value="XM_013090279.2"/>
</dbReference>
<feature type="chain" id="PRO_5045468800" evidence="3">
    <location>
        <begin position="22"/>
        <end position="341"/>
    </location>
</feature>
<dbReference type="InterPro" id="IPR050392">
    <property type="entry name" value="Collagen/C1q_domain"/>
</dbReference>
<keyword evidence="2" id="KW-0964">Secreted</keyword>
<evidence type="ECO:0000259" key="4">
    <source>
        <dbReference type="PROSITE" id="PS50871"/>
    </source>
</evidence>
<dbReference type="SUPFAM" id="SSF49842">
    <property type="entry name" value="TNF-like"/>
    <property type="match status" value="1"/>
</dbReference>
<name>A0ABM1ADR1_APLCA</name>
<dbReference type="Pfam" id="PF00386">
    <property type="entry name" value="C1q"/>
    <property type="match status" value="1"/>
</dbReference>
<evidence type="ECO:0000256" key="1">
    <source>
        <dbReference type="ARBA" id="ARBA00004613"/>
    </source>
</evidence>
<comment type="subcellular location">
    <subcellularLocation>
        <location evidence="1">Secreted</location>
    </subcellularLocation>
</comment>
<evidence type="ECO:0000313" key="5">
    <source>
        <dbReference type="Proteomes" id="UP000694888"/>
    </source>
</evidence>
<dbReference type="InterPro" id="IPR001073">
    <property type="entry name" value="C1q_dom"/>
</dbReference>
<evidence type="ECO:0000313" key="6">
    <source>
        <dbReference type="RefSeq" id="XP_012945733.1"/>
    </source>
</evidence>
<dbReference type="InterPro" id="IPR036179">
    <property type="entry name" value="Ig-like_dom_sf"/>
</dbReference>
<dbReference type="Proteomes" id="UP000694888">
    <property type="component" value="Unplaced"/>
</dbReference>
<keyword evidence="5" id="KW-1185">Reference proteome</keyword>
<proteinExistence type="predicted"/>
<dbReference type="SMART" id="SM00409">
    <property type="entry name" value="IG"/>
    <property type="match status" value="1"/>
</dbReference>
<dbReference type="PANTHER" id="PTHR15427:SF50">
    <property type="entry name" value="COMPLEMENT C1Q TUMOR NECROSIS FACTOR-RELATED PROTEIN 2-LIKE"/>
    <property type="match status" value="1"/>
</dbReference>
<dbReference type="SUPFAM" id="SSF48726">
    <property type="entry name" value="Immunoglobulin"/>
    <property type="match status" value="1"/>
</dbReference>
<dbReference type="GeneID" id="101850618"/>
<keyword evidence="3" id="KW-0732">Signal</keyword>
<feature type="signal peptide" evidence="3">
    <location>
        <begin position="1"/>
        <end position="21"/>
    </location>
</feature>
<organism evidence="5 6">
    <name type="scientific">Aplysia californica</name>
    <name type="common">California sea hare</name>
    <dbReference type="NCBI Taxonomy" id="6500"/>
    <lineage>
        <taxon>Eukaryota</taxon>
        <taxon>Metazoa</taxon>
        <taxon>Spiralia</taxon>
        <taxon>Lophotrochozoa</taxon>
        <taxon>Mollusca</taxon>
        <taxon>Gastropoda</taxon>
        <taxon>Heterobranchia</taxon>
        <taxon>Euthyneura</taxon>
        <taxon>Tectipleura</taxon>
        <taxon>Aplysiida</taxon>
        <taxon>Aplysioidea</taxon>
        <taxon>Aplysiidae</taxon>
        <taxon>Aplysia</taxon>
    </lineage>
</organism>
<dbReference type="InterPro" id="IPR003599">
    <property type="entry name" value="Ig_sub"/>
</dbReference>